<accession>A0AAE1JSQ3</accession>
<feature type="transmembrane region" description="Helical" evidence="1">
    <location>
        <begin position="79"/>
        <end position="100"/>
    </location>
</feature>
<name>A0AAE1JSQ3_9FABA</name>
<evidence type="ECO:0000256" key="1">
    <source>
        <dbReference type="SAM" id="Phobius"/>
    </source>
</evidence>
<proteinExistence type="predicted"/>
<keyword evidence="1" id="KW-0472">Membrane</keyword>
<gene>
    <name evidence="2" type="ORF">QN277_005064</name>
</gene>
<organism evidence="2 3">
    <name type="scientific">Acacia crassicarpa</name>
    <name type="common">northern wattle</name>
    <dbReference type="NCBI Taxonomy" id="499986"/>
    <lineage>
        <taxon>Eukaryota</taxon>
        <taxon>Viridiplantae</taxon>
        <taxon>Streptophyta</taxon>
        <taxon>Embryophyta</taxon>
        <taxon>Tracheophyta</taxon>
        <taxon>Spermatophyta</taxon>
        <taxon>Magnoliopsida</taxon>
        <taxon>eudicotyledons</taxon>
        <taxon>Gunneridae</taxon>
        <taxon>Pentapetalae</taxon>
        <taxon>rosids</taxon>
        <taxon>fabids</taxon>
        <taxon>Fabales</taxon>
        <taxon>Fabaceae</taxon>
        <taxon>Caesalpinioideae</taxon>
        <taxon>mimosoid clade</taxon>
        <taxon>Acacieae</taxon>
        <taxon>Acacia</taxon>
    </lineage>
</organism>
<keyword evidence="1" id="KW-0812">Transmembrane</keyword>
<sequence length="165" mass="17583">MQTLSPIFAKDPALLQSAKVRMNRNEEAAKGCVEKIKLKHQNLKVEVMPSCFTILAALTCSGAILAIVSAMSVPSEQYWLLPVTLVLIIACCNFIIVSYFQSLDAILALTPVPSLGSSPLPAAPPVTATAPATTSARGCSQIPIQVNLDLANGNEHLQLLMKLLD</sequence>
<evidence type="ECO:0000313" key="2">
    <source>
        <dbReference type="EMBL" id="KAK4258634.1"/>
    </source>
</evidence>
<protein>
    <submittedName>
        <fullName evidence="2">Uncharacterized protein</fullName>
    </submittedName>
</protein>
<dbReference type="Proteomes" id="UP001293593">
    <property type="component" value="Unassembled WGS sequence"/>
</dbReference>
<keyword evidence="1" id="KW-1133">Transmembrane helix</keyword>
<dbReference type="EMBL" id="JAWXYG010000011">
    <property type="protein sequence ID" value="KAK4258634.1"/>
    <property type="molecule type" value="Genomic_DNA"/>
</dbReference>
<keyword evidence="3" id="KW-1185">Reference proteome</keyword>
<feature type="transmembrane region" description="Helical" evidence="1">
    <location>
        <begin position="47"/>
        <end position="73"/>
    </location>
</feature>
<comment type="caution">
    <text evidence="2">The sequence shown here is derived from an EMBL/GenBank/DDBJ whole genome shotgun (WGS) entry which is preliminary data.</text>
</comment>
<reference evidence="2" key="1">
    <citation type="submission" date="2023-10" db="EMBL/GenBank/DDBJ databases">
        <title>Chromosome-level genome of the transformable northern wattle, Acacia crassicarpa.</title>
        <authorList>
            <person name="Massaro I."/>
            <person name="Sinha N.R."/>
            <person name="Poethig S."/>
            <person name="Leichty A.R."/>
        </authorList>
    </citation>
    <scope>NUCLEOTIDE SEQUENCE</scope>
    <source>
        <strain evidence="2">Acra3RX</strain>
        <tissue evidence="2">Leaf</tissue>
    </source>
</reference>
<evidence type="ECO:0000313" key="3">
    <source>
        <dbReference type="Proteomes" id="UP001293593"/>
    </source>
</evidence>
<dbReference type="AlphaFoldDB" id="A0AAE1JSQ3"/>